<accession>A0A366HFR8</accession>
<feature type="transmembrane region" description="Helical" evidence="1">
    <location>
        <begin position="47"/>
        <end position="65"/>
    </location>
</feature>
<name>A0A366HFR8_9BACT</name>
<evidence type="ECO:0000313" key="3">
    <source>
        <dbReference type="Proteomes" id="UP000253426"/>
    </source>
</evidence>
<dbReference type="OrthoDB" id="582790at2"/>
<organism evidence="2 3">
    <name type="scientific">Roseimicrobium gellanilyticum</name>
    <dbReference type="NCBI Taxonomy" id="748857"/>
    <lineage>
        <taxon>Bacteria</taxon>
        <taxon>Pseudomonadati</taxon>
        <taxon>Verrucomicrobiota</taxon>
        <taxon>Verrucomicrobiia</taxon>
        <taxon>Verrucomicrobiales</taxon>
        <taxon>Verrucomicrobiaceae</taxon>
        <taxon>Roseimicrobium</taxon>
    </lineage>
</organism>
<feature type="transmembrane region" description="Helical" evidence="1">
    <location>
        <begin position="116"/>
        <end position="135"/>
    </location>
</feature>
<keyword evidence="1" id="KW-1133">Transmembrane helix</keyword>
<evidence type="ECO:0000256" key="1">
    <source>
        <dbReference type="SAM" id="Phobius"/>
    </source>
</evidence>
<keyword evidence="1" id="KW-0812">Transmembrane</keyword>
<comment type="caution">
    <text evidence="2">The sequence shown here is derived from an EMBL/GenBank/DDBJ whole genome shotgun (WGS) entry which is preliminary data.</text>
</comment>
<keyword evidence="3" id="KW-1185">Reference proteome</keyword>
<feature type="transmembrane region" description="Helical" evidence="1">
    <location>
        <begin position="86"/>
        <end position="104"/>
    </location>
</feature>
<dbReference type="RefSeq" id="WP_113960385.1">
    <property type="nucleotide sequence ID" value="NZ_QNRR01000008.1"/>
</dbReference>
<dbReference type="AlphaFoldDB" id="A0A366HFR8"/>
<gene>
    <name evidence="2" type="ORF">DES53_108231</name>
</gene>
<sequence length="146" mass="16959">MPHTLRITLLWLCTALFLARVMGQILVGVYHTPLLPEWKEWYSGLLPYPWLLLSQLLLLMFMTVVNVDTARRSGRFHVVSTTARGWLKLFAALYAGSMVVRYAYRMVTMPEERWFGGTIPIWFHFVLAAWVWLVGMRSPSSTSEKH</sequence>
<protein>
    <submittedName>
        <fullName evidence="2">Uncharacterized protein</fullName>
    </submittedName>
</protein>
<proteinExistence type="predicted"/>
<evidence type="ECO:0000313" key="2">
    <source>
        <dbReference type="EMBL" id="RBP40524.1"/>
    </source>
</evidence>
<keyword evidence="1" id="KW-0472">Membrane</keyword>
<dbReference type="Proteomes" id="UP000253426">
    <property type="component" value="Unassembled WGS sequence"/>
</dbReference>
<reference evidence="2 3" key="1">
    <citation type="submission" date="2018-06" db="EMBL/GenBank/DDBJ databases">
        <title>Genomic Encyclopedia of Type Strains, Phase IV (KMG-IV): sequencing the most valuable type-strain genomes for metagenomic binning, comparative biology and taxonomic classification.</title>
        <authorList>
            <person name="Goeker M."/>
        </authorList>
    </citation>
    <scope>NUCLEOTIDE SEQUENCE [LARGE SCALE GENOMIC DNA]</scope>
    <source>
        <strain evidence="2 3">DSM 25532</strain>
    </source>
</reference>
<dbReference type="EMBL" id="QNRR01000008">
    <property type="protein sequence ID" value="RBP40524.1"/>
    <property type="molecule type" value="Genomic_DNA"/>
</dbReference>